<keyword evidence="3" id="KW-1185">Reference proteome</keyword>
<evidence type="ECO:0000313" key="3">
    <source>
        <dbReference type="Proteomes" id="UP000269669"/>
    </source>
</evidence>
<dbReference type="AlphaFoldDB" id="A0A3R9NZG3"/>
<evidence type="ECO:0000256" key="1">
    <source>
        <dbReference type="SAM" id="Phobius"/>
    </source>
</evidence>
<keyword evidence="1" id="KW-1133">Transmembrane helix</keyword>
<feature type="transmembrane region" description="Helical" evidence="1">
    <location>
        <begin position="12"/>
        <end position="29"/>
    </location>
</feature>
<proteinExistence type="predicted"/>
<dbReference type="Proteomes" id="UP000269669">
    <property type="component" value="Unassembled WGS sequence"/>
</dbReference>
<organism evidence="2 3">
    <name type="scientific">Edaphobacter aggregans</name>
    <dbReference type="NCBI Taxonomy" id="570835"/>
    <lineage>
        <taxon>Bacteria</taxon>
        <taxon>Pseudomonadati</taxon>
        <taxon>Acidobacteriota</taxon>
        <taxon>Terriglobia</taxon>
        <taxon>Terriglobales</taxon>
        <taxon>Acidobacteriaceae</taxon>
        <taxon>Edaphobacter</taxon>
    </lineage>
</organism>
<keyword evidence="1" id="KW-0472">Membrane</keyword>
<dbReference type="EMBL" id="RSDW01000001">
    <property type="protein sequence ID" value="RSL17442.1"/>
    <property type="molecule type" value="Genomic_DNA"/>
</dbReference>
<gene>
    <name evidence="2" type="ORF">EDE15_2976</name>
</gene>
<keyword evidence="1" id="KW-0812">Transmembrane</keyword>
<sequence length="171" mass="19126">MQVLFTRQRRWIDFLVEALVIAGLAFLFWRNQSWIVLLMLVVAIGHGVVGWLGDDHAELLITKEGIEVIGTLGRISSSNLRLQWSSISGLDYREGGEDEPSGLYARLGSWSSTRLMTHVNKEQAEEIIAAIYRRFPYVEMAEDSGGWSLFSGGSEIMTLGLSKSDESSSRK</sequence>
<name>A0A3R9NZG3_9BACT</name>
<evidence type="ECO:0000313" key="2">
    <source>
        <dbReference type="EMBL" id="RSL17442.1"/>
    </source>
</evidence>
<comment type="caution">
    <text evidence="2">The sequence shown here is derived from an EMBL/GenBank/DDBJ whole genome shotgun (WGS) entry which is preliminary data.</text>
</comment>
<accession>A0A3R9NZG3</accession>
<evidence type="ECO:0008006" key="4">
    <source>
        <dbReference type="Google" id="ProtNLM"/>
    </source>
</evidence>
<protein>
    <recommendedName>
        <fullName evidence="4">PH (Pleckstrin Homology) domain-containing protein</fullName>
    </recommendedName>
</protein>
<feature type="transmembrane region" description="Helical" evidence="1">
    <location>
        <begin position="35"/>
        <end position="53"/>
    </location>
</feature>
<reference evidence="2 3" key="1">
    <citation type="submission" date="2018-12" db="EMBL/GenBank/DDBJ databases">
        <title>Sequencing of bacterial isolates from soil warming experiment in Harvard Forest, Massachusetts, USA.</title>
        <authorList>
            <person name="Deangelis K."/>
        </authorList>
    </citation>
    <scope>NUCLEOTIDE SEQUENCE [LARGE SCALE GENOMIC DNA]</scope>
    <source>
        <strain evidence="2 3">EB153</strain>
    </source>
</reference>